<dbReference type="EMBL" id="BMJJ01000003">
    <property type="protein sequence ID" value="GGD15184.1"/>
    <property type="molecule type" value="Genomic_DNA"/>
</dbReference>
<feature type="transmembrane region" description="Helical" evidence="8">
    <location>
        <begin position="226"/>
        <end position="246"/>
    </location>
</feature>
<feature type="transmembrane region" description="Helical" evidence="8">
    <location>
        <begin position="301"/>
        <end position="320"/>
    </location>
</feature>
<dbReference type="GO" id="GO:0055085">
    <property type="term" value="P:transmembrane transport"/>
    <property type="evidence" value="ECO:0007669"/>
    <property type="project" value="InterPro"/>
</dbReference>
<reference evidence="10" key="1">
    <citation type="journal article" date="2014" name="Int. J. Syst. Evol. Microbiol.">
        <title>Complete genome sequence of Corynebacterium casei LMG S-19264T (=DSM 44701T), isolated from a smear-ripened cheese.</title>
        <authorList>
            <consortium name="US DOE Joint Genome Institute (JGI-PGF)"/>
            <person name="Walter F."/>
            <person name="Albersmeier A."/>
            <person name="Kalinowski J."/>
            <person name="Ruckert C."/>
        </authorList>
    </citation>
    <scope>NUCLEOTIDE SEQUENCE</scope>
    <source>
        <strain evidence="10">CGMCC 1.15493</strain>
    </source>
</reference>
<dbReference type="GO" id="GO:0005886">
    <property type="term" value="C:plasma membrane"/>
    <property type="evidence" value="ECO:0007669"/>
    <property type="project" value="UniProtKB-SubCell"/>
</dbReference>
<dbReference type="PROSITE" id="PS50928">
    <property type="entry name" value="ABC_TM1"/>
    <property type="match status" value="2"/>
</dbReference>
<comment type="caution">
    <text evidence="10">The sequence shown here is derived from an EMBL/GenBank/DDBJ whole genome shotgun (WGS) entry which is preliminary data.</text>
</comment>
<accession>A0A916XVF6</accession>
<feature type="transmembrane region" description="Helical" evidence="8">
    <location>
        <begin position="107"/>
        <end position="129"/>
    </location>
</feature>
<keyword evidence="6 8" id="KW-1133">Transmembrane helix</keyword>
<feature type="transmembrane region" description="Helical" evidence="8">
    <location>
        <begin position="397"/>
        <end position="421"/>
    </location>
</feature>
<evidence type="ECO:0000256" key="6">
    <source>
        <dbReference type="ARBA" id="ARBA00022989"/>
    </source>
</evidence>
<dbReference type="Proteomes" id="UP000613160">
    <property type="component" value="Unassembled WGS sequence"/>
</dbReference>
<feature type="transmembrane region" description="Helical" evidence="8">
    <location>
        <begin position="198"/>
        <end position="220"/>
    </location>
</feature>
<feature type="transmembrane region" description="Helical" evidence="8">
    <location>
        <begin position="21"/>
        <end position="43"/>
    </location>
</feature>
<reference evidence="10" key="2">
    <citation type="submission" date="2020-09" db="EMBL/GenBank/DDBJ databases">
        <authorList>
            <person name="Sun Q."/>
            <person name="Zhou Y."/>
        </authorList>
    </citation>
    <scope>NUCLEOTIDE SEQUENCE</scope>
    <source>
        <strain evidence="10">CGMCC 1.15493</strain>
    </source>
</reference>
<dbReference type="Gene3D" id="1.10.3720.10">
    <property type="entry name" value="MetI-like"/>
    <property type="match status" value="2"/>
</dbReference>
<evidence type="ECO:0000313" key="11">
    <source>
        <dbReference type="Proteomes" id="UP000613160"/>
    </source>
</evidence>
<feature type="domain" description="ABC transmembrane type-1" evidence="9">
    <location>
        <begin position="70"/>
        <end position="278"/>
    </location>
</feature>
<keyword evidence="7 8" id="KW-0472">Membrane</keyword>
<organism evidence="10 11">
    <name type="scientific">Aureimonas glaciei</name>
    <dbReference type="NCBI Taxonomy" id="1776957"/>
    <lineage>
        <taxon>Bacteria</taxon>
        <taxon>Pseudomonadati</taxon>
        <taxon>Pseudomonadota</taxon>
        <taxon>Alphaproteobacteria</taxon>
        <taxon>Hyphomicrobiales</taxon>
        <taxon>Aurantimonadaceae</taxon>
        <taxon>Aureimonas</taxon>
    </lineage>
</organism>
<dbReference type="PANTHER" id="PTHR43357">
    <property type="entry name" value="INNER MEMBRANE ABC TRANSPORTER PERMEASE PROTEIN YDCV"/>
    <property type="match status" value="1"/>
</dbReference>
<evidence type="ECO:0000256" key="4">
    <source>
        <dbReference type="ARBA" id="ARBA00022519"/>
    </source>
</evidence>
<dbReference type="PANTHER" id="PTHR43357:SF4">
    <property type="entry name" value="INNER MEMBRANE ABC TRANSPORTER PERMEASE PROTEIN YDCV"/>
    <property type="match status" value="1"/>
</dbReference>
<feature type="transmembrane region" description="Helical" evidence="8">
    <location>
        <begin position="533"/>
        <end position="555"/>
    </location>
</feature>
<keyword evidence="3" id="KW-1003">Cell membrane</keyword>
<dbReference type="RefSeq" id="WP_188850188.1">
    <property type="nucleotide sequence ID" value="NZ_BMJJ01000003.1"/>
</dbReference>
<keyword evidence="2 8" id="KW-0813">Transport</keyword>
<name>A0A916XVF6_9HYPH</name>
<feature type="domain" description="ABC transmembrane type-1" evidence="9">
    <location>
        <begin position="362"/>
        <end position="555"/>
    </location>
</feature>
<keyword evidence="4" id="KW-0997">Cell inner membrane</keyword>
<feature type="transmembrane region" description="Helical" evidence="8">
    <location>
        <begin position="427"/>
        <end position="444"/>
    </location>
</feature>
<gene>
    <name evidence="10" type="ORF">GCM10011335_17490</name>
</gene>
<dbReference type="InterPro" id="IPR000515">
    <property type="entry name" value="MetI-like"/>
</dbReference>
<dbReference type="AlphaFoldDB" id="A0A916XVF6"/>
<protein>
    <submittedName>
        <fullName evidence="10">ABC transporter permease</fullName>
    </submittedName>
</protein>
<keyword evidence="5 8" id="KW-0812">Transmembrane</keyword>
<evidence type="ECO:0000256" key="3">
    <source>
        <dbReference type="ARBA" id="ARBA00022475"/>
    </source>
</evidence>
<dbReference type="InterPro" id="IPR035906">
    <property type="entry name" value="MetI-like_sf"/>
</dbReference>
<dbReference type="Pfam" id="PF00528">
    <property type="entry name" value="BPD_transp_1"/>
    <property type="match status" value="2"/>
</dbReference>
<evidence type="ECO:0000259" key="9">
    <source>
        <dbReference type="PROSITE" id="PS50928"/>
    </source>
</evidence>
<feature type="transmembrane region" description="Helical" evidence="8">
    <location>
        <begin position="365"/>
        <end position="385"/>
    </location>
</feature>
<feature type="transmembrane region" description="Helical" evidence="8">
    <location>
        <begin position="487"/>
        <end position="513"/>
    </location>
</feature>
<feature type="transmembrane region" description="Helical" evidence="8">
    <location>
        <begin position="258"/>
        <end position="281"/>
    </location>
</feature>
<evidence type="ECO:0000313" key="10">
    <source>
        <dbReference type="EMBL" id="GGD15184.1"/>
    </source>
</evidence>
<dbReference type="SUPFAM" id="SSF161098">
    <property type="entry name" value="MetI-like"/>
    <property type="match status" value="2"/>
</dbReference>
<evidence type="ECO:0000256" key="7">
    <source>
        <dbReference type="ARBA" id="ARBA00023136"/>
    </source>
</evidence>
<proteinExistence type="inferred from homology"/>
<evidence type="ECO:0000256" key="5">
    <source>
        <dbReference type="ARBA" id="ARBA00022692"/>
    </source>
</evidence>
<keyword evidence="11" id="KW-1185">Reference proteome</keyword>
<evidence type="ECO:0000256" key="2">
    <source>
        <dbReference type="ARBA" id="ARBA00022448"/>
    </source>
</evidence>
<evidence type="ECO:0000256" key="1">
    <source>
        <dbReference type="ARBA" id="ARBA00004429"/>
    </source>
</evidence>
<comment type="similarity">
    <text evidence="8">Belongs to the binding-protein-dependent transport system permease family.</text>
</comment>
<evidence type="ECO:0000256" key="8">
    <source>
        <dbReference type="RuleBase" id="RU363032"/>
    </source>
</evidence>
<feature type="transmembrane region" description="Helical" evidence="8">
    <location>
        <begin position="325"/>
        <end position="345"/>
    </location>
</feature>
<comment type="subcellular location">
    <subcellularLocation>
        <location evidence="1">Cell inner membrane</location>
        <topology evidence="1">Multi-pass membrane protein</topology>
    </subcellularLocation>
    <subcellularLocation>
        <location evidence="8">Cell membrane</location>
        <topology evidence="8">Multi-pass membrane protein</topology>
    </subcellularLocation>
</comment>
<sequence>MSSTLLSGRGFVPRPFARLGFGPALALVVILGLGVLPMGRIVVEALVPGGAVDLQAFAARLGKASALRATWNTLDTAFCGALIALALGTAFAVAVSMTDLPGKRTIGFLFLLPLMIAPQVTALAFLQLLGPSSALLGALGLAPPPGTANPLHGRSGIIWLYGIQHAPIVFITLRAGFARIPRDLTEAARAGGAGALETLRTIILPIAAPYFAAAAALAFVSGVGNFGIPALLGLPVNYLTLATLIYQKLSSFGPSVLPEVAALSTLIGLLALAGVACQSLALRGTGHRLGSGTPARFALGAWRWPLGLAAFAIVGLILVLPALALLATSLVPTVGVPLSLATVTLDNFAEVLMRQAATLRAFRNSFLLSGAAALILAVLAVPLVVAGRGFGARTRRWLFGSLTLAYAVPGIVLAIACILLFLRPLPLIGSLYGTAAIILVAYLMRFATLALQPVEAAIGQIAGDLTEAAAVSGAGPLRRMATITAPLALPAAVAGALLVFMSAFNELTVSALLWSGGNETLGVVLFSLEEAGLASAAAAIAVTTVVVVVALLAILDRLARRLPPGVLPWR</sequence>
<dbReference type="CDD" id="cd06261">
    <property type="entry name" value="TM_PBP2"/>
    <property type="match status" value="2"/>
</dbReference>
<feature type="transmembrane region" description="Helical" evidence="8">
    <location>
        <begin position="158"/>
        <end position="177"/>
    </location>
</feature>
<feature type="transmembrane region" description="Helical" evidence="8">
    <location>
        <begin position="74"/>
        <end position="95"/>
    </location>
</feature>